<keyword evidence="1" id="KW-0812">Transmembrane</keyword>
<keyword evidence="1" id="KW-0472">Membrane</keyword>
<dbReference type="PANTHER" id="PTHR32063:SF33">
    <property type="entry name" value="RND SUPERFAMILY EFFLUX PUMP PERMEASE COMPONENT"/>
    <property type="match status" value="1"/>
</dbReference>
<reference evidence="2 3" key="1">
    <citation type="submission" date="2019-04" db="EMBL/GenBank/DDBJ databases">
        <title>Natronospirillum operosus gen. nov., sp. nov., a haloalkaliphilic satellite isolated from decaying biomass of laboratory culture of cyanobacterium Geitlerinema sp. and proposal of Natronospirillaceae fam. nov. and Saccharospirillaceae fam. nov.</title>
        <authorList>
            <person name="Kevbrin V."/>
            <person name="Boltyanskaya Y."/>
            <person name="Koziaeva V."/>
            <person name="Grouzdev D.S."/>
            <person name="Park M."/>
            <person name="Cho J."/>
        </authorList>
    </citation>
    <scope>NUCLEOTIDE SEQUENCE [LARGE SCALE GENOMIC DNA]</scope>
    <source>
        <strain evidence="2 3">G-116</strain>
    </source>
</reference>
<feature type="transmembrane region" description="Helical" evidence="1">
    <location>
        <begin position="424"/>
        <end position="444"/>
    </location>
</feature>
<dbReference type="InterPro" id="IPR027463">
    <property type="entry name" value="AcrB_DN_DC_subdom"/>
</dbReference>
<feature type="transmembrane region" description="Helical" evidence="1">
    <location>
        <begin position="850"/>
        <end position="869"/>
    </location>
</feature>
<dbReference type="SUPFAM" id="SSF82866">
    <property type="entry name" value="Multidrug efflux transporter AcrB transmembrane domain"/>
    <property type="match status" value="2"/>
</dbReference>
<keyword evidence="1" id="KW-1133">Transmembrane helix</keyword>
<feature type="transmembrane region" description="Helical" evidence="1">
    <location>
        <begin position="6"/>
        <end position="30"/>
    </location>
</feature>
<name>A0A4Z0WD84_9GAMM</name>
<dbReference type="Gene3D" id="3.30.70.1430">
    <property type="entry name" value="Multidrug efflux transporter AcrB pore domain"/>
    <property type="match status" value="2"/>
</dbReference>
<evidence type="ECO:0000256" key="1">
    <source>
        <dbReference type="SAM" id="Phobius"/>
    </source>
</evidence>
<dbReference type="Gene3D" id="3.30.70.1440">
    <property type="entry name" value="Multidrug efflux transporter AcrB pore domain"/>
    <property type="match status" value="1"/>
</dbReference>
<feature type="transmembrane region" description="Helical" evidence="1">
    <location>
        <begin position="876"/>
        <end position="896"/>
    </location>
</feature>
<dbReference type="Gene3D" id="1.20.1640.10">
    <property type="entry name" value="Multidrug efflux transporter AcrB transmembrane domain"/>
    <property type="match status" value="2"/>
</dbReference>
<dbReference type="AlphaFoldDB" id="A0A4Z0WD84"/>
<protein>
    <submittedName>
        <fullName evidence="2">Efflux RND transporter permease subunit</fullName>
    </submittedName>
</protein>
<dbReference type="RefSeq" id="WP_135481818.1">
    <property type="nucleotide sequence ID" value="NZ_SRMF01000001.1"/>
</dbReference>
<gene>
    <name evidence="2" type="ORF">E4656_05365</name>
</gene>
<feature type="transmembrane region" description="Helical" evidence="1">
    <location>
        <begin position="979"/>
        <end position="1004"/>
    </location>
</feature>
<dbReference type="GO" id="GO:0005886">
    <property type="term" value="C:plasma membrane"/>
    <property type="evidence" value="ECO:0007669"/>
    <property type="project" value="TreeGrafter"/>
</dbReference>
<feature type="transmembrane region" description="Helical" evidence="1">
    <location>
        <begin position="456"/>
        <end position="475"/>
    </location>
</feature>
<dbReference type="Proteomes" id="UP000297475">
    <property type="component" value="Unassembled WGS sequence"/>
</dbReference>
<dbReference type="OrthoDB" id="9806532at2"/>
<dbReference type="SUPFAM" id="SSF82693">
    <property type="entry name" value="Multidrug efflux transporter AcrB pore domain, PN1, PN2, PC1 and PC2 subdomains"/>
    <property type="match status" value="1"/>
</dbReference>
<proteinExistence type="predicted"/>
<dbReference type="Gene3D" id="3.30.2090.10">
    <property type="entry name" value="Multidrug efflux transporter AcrB TolC docking domain, DN and DC subdomains"/>
    <property type="match status" value="2"/>
</dbReference>
<sequence>MKDLIAYFALHRVAGNIVMFLTILAGLWGFQQLNFQLFPTFTFSSVQVNTNWSGAAAEDVQEAVTIPLETALLALPEVRGVRSTSTEGRSQLRVTLSEGLEFEDVQTALTETVNGVSLPSDASEPTVRQGAFRENVGSILIYGDAPVARLSELGQRYARELRLAGIAEVSLDGTVSETLTIHVPSEQLLAVNLTLNELAQRISQQNINAPAGTLEADGQTLQLRAQGQSMLLTELARLPVRQTSGGGAILLGDIATFESEVERNQSYYFRGQPAVRLNLSRQEDDNSLEVARIMNQWLEQTRPGLPRGVELHTYRESWQTLMSRLNMVVENGLLGMVLVITVLFIFLNSRLAFWVAAGIPISFMATFLFMGLNNITINIISLFGFMIAIGIIVDDAIVVAEDTQAQRDQGETSGRAAVNAARRMFPPVLASSLTTIAAFLPLTLVGGRFGSLMVDIPLVVVCAIVASLIECFIILPAHLHHSLKNTDGKPPSRFRQTIDQGFLTFRERCFRPTVRFSVRHGLITVSAMVAAVLLTLGLIRGGVVPWTPFPNLEGTSMNARVSFTPDSTPQQVEDYMRQLEAALYETELLLDYNFVDTAVYSVNRRGLSGRIDVELVAARDRPYSTLEVLNAWREQMPMVSGLEQLAFTRVRGGLDNPDVTIQVSGDNADILKDASLALQNRLFELGGLSDIEDDLPFGTEQLRFRLSQQGQALGLSLSEVSTYVANQLQGLEVQRFIVAGETIPLNLQLPEQETRNFRAWEILPYRLPNGGWAPLGELLTAEYGEGIDRLQRTDGRMDIEVYASFVDDSERAALLSEIEQQVLPEMSAATGIAMTLTGERQEEEETARDMLLALAAALVTMYLILAWVFSAWTWPLVVLVTIPFGLTGAIFGHWVLDLQLSFLSLFGLFGLSGIVVNDSIVLISFYRRLRDEGHTMEDAVVEAACQRLRAVLLTSITTIAGLSPLLFDSSIDAQFLQPLAAGIVFGLMFSTLLILLLVPTLLLWMERLNQWIDRLRHRPDHAVEPF</sequence>
<feature type="transmembrane region" description="Helical" evidence="1">
    <location>
        <begin position="947"/>
        <end position="967"/>
    </location>
</feature>
<dbReference type="Pfam" id="PF00873">
    <property type="entry name" value="ACR_tran"/>
    <property type="match status" value="1"/>
</dbReference>
<feature type="transmembrane region" description="Helical" evidence="1">
    <location>
        <begin position="902"/>
        <end position="926"/>
    </location>
</feature>
<dbReference type="PRINTS" id="PR00702">
    <property type="entry name" value="ACRIFLAVINRP"/>
</dbReference>
<dbReference type="PANTHER" id="PTHR32063">
    <property type="match status" value="1"/>
</dbReference>
<feature type="transmembrane region" description="Helical" evidence="1">
    <location>
        <begin position="325"/>
        <end position="347"/>
    </location>
</feature>
<evidence type="ECO:0000313" key="2">
    <source>
        <dbReference type="EMBL" id="TGG95834.1"/>
    </source>
</evidence>
<dbReference type="EMBL" id="SRMF01000001">
    <property type="protein sequence ID" value="TGG95834.1"/>
    <property type="molecule type" value="Genomic_DNA"/>
</dbReference>
<feature type="transmembrane region" description="Helical" evidence="1">
    <location>
        <begin position="521"/>
        <end position="539"/>
    </location>
</feature>
<keyword evidence="3" id="KW-1185">Reference proteome</keyword>
<organism evidence="2 3">
    <name type="scientific">Natronospirillum operosum</name>
    <dbReference type="NCBI Taxonomy" id="2759953"/>
    <lineage>
        <taxon>Bacteria</taxon>
        <taxon>Pseudomonadati</taxon>
        <taxon>Pseudomonadota</taxon>
        <taxon>Gammaproteobacteria</taxon>
        <taxon>Oceanospirillales</taxon>
        <taxon>Natronospirillaceae</taxon>
        <taxon>Natronospirillum</taxon>
    </lineage>
</organism>
<evidence type="ECO:0000313" key="3">
    <source>
        <dbReference type="Proteomes" id="UP000297475"/>
    </source>
</evidence>
<dbReference type="Gene3D" id="3.30.70.1320">
    <property type="entry name" value="Multidrug efflux transporter AcrB pore domain like"/>
    <property type="match status" value="1"/>
</dbReference>
<dbReference type="GO" id="GO:0042910">
    <property type="term" value="F:xenobiotic transmembrane transporter activity"/>
    <property type="evidence" value="ECO:0007669"/>
    <property type="project" value="TreeGrafter"/>
</dbReference>
<comment type="caution">
    <text evidence="2">The sequence shown here is derived from an EMBL/GenBank/DDBJ whole genome shotgun (WGS) entry which is preliminary data.</text>
</comment>
<dbReference type="SUPFAM" id="SSF82714">
    <property type="entry name" value="Multidrug efflux transporter AcrB TolC docking domain, DN and DC subdomains"/>
    <property type="match status" value="2"/>
</dbReference>
<dbReference type="InterPro" id="IPR001036">
    <property type="entry name" value="Acrflvin-R"/>
</dbReference>
<accession>A0A4Z0WD84</accession>
<feature type="transmembrane region" description="Helical" evidence="1">
    <location>
        <begin position="353"/>
        <end position="372"/>
    </location>
</feature>